<dbReference type="CDD" id="cd04305">
    <property type="entry name" value="HAD_Neu5Ac-Pase_like"/>
    <property type="match status" value="1"/>
</dbReference>
<accession>A0A6P0UQB4</accession>
<dbReference type="NCBIfam" id="TIGR02254">
    <property type="entry name" value="YjjG_YfnB"/>
    <property type="match status" value="1"/>
</dbReference>
<dbReference type="InterPro" id="IPR041492">
    <property type="entry name" value="HAD_2"/>
</dbReference>
<proteinExistence type="predicted"/>
<dbReference type="NCBIfam" id="TIGR01549">
    <property type="entry name" value="HAD-SF-IA-v1"/>
    <property type="match status" value="1"/>
</dbReference>
<dbReference type="InterPro" id="IPR023198">
    <property type="entry name" value="PGP-like_dom2"/>
</dbReference>
<dbReference type="Gene3D" id="1.10.150.240">
    <property type="entry name" value="Putative phosphatase, domain 2"/>
    <property type="match status" value="1"/>
</dbReference>
<organism evidence="1 2">
    <name type="scientific">Leptobacterium flavescens</name>
    <dbReference type="NCBI Taxonomy" id="472055"/>
    <lineage>
        <taxon>Bacteria</taxon>
        <taxon>Pseudomonadati</taxon>
        <taxon>Bacteroidota</taxon>
        <taxon>Flavobacteriia</taxon>
        <taxon>Flavobacteriales</taxon>
        <taxon>Flavobacteriaceae</taxon>
        <taxon>Leptobacterium</taxon>
    </lineage>
</organism>
<dbReference type="EMBL" id="JAABOO010000004">
    <property type="protein sequence ID" value="NER15147.1"/>
    <property type="molecule type" value="Genomic_DNA"/>
</dbReference>
<dbReference type="InterPro" id="IPR006439">
    <property type="entry name" value="HAD-SF_hydro_IA"/>
</dbReference>
<dbReference type="SFLD" id="SFLDS00003">
    <property type="entry name" value="Haloacid_Dehalogenase"/>
    <property type="match status" value="1"/>
</dbReference>
<dbReference type="SUPFAM" id="SSF56784">
    <property type="entry name" value="HAD-like"/>
    <property type="match status" value="1"/>
</dbReference>
<gene>
    <name evidence="1" type="ORF">GWK08_16955</name>
</gene>
<dbReference type="Pfam" id="PF13419">
    <property type="entry name" value="HAD_2"/>
    <property type="match status" value="1"/>
</dbReference>
<dbReference type="GO" id="GO:0008253">
    <property type="term" value="F:5'-nucleotidase activity"/>
    <property type="evidence" value="ECO:0007669"/>
    <property type="project" value="InterPro"/>
</dbReference>
<dbReference type="Proteomes" id="UP000468581">
    <property type="component" value="Unassembled WGS sequence"/>
</dbReference>
<sequence length="228" mass="27002">MKDKITDIFFDLDHTLWDFDRNSNLTFGKILKTNRVDVLLEDFVKVYVPLNAEYWKLYREERISKEELRYGRLKDTFDRLKMKVEDELIHRLSDQYIQELPNQNYLFENTTEILDYLRPNYKLHIITNGFEEVQKGKLNNSKIGHFFTHIINSEMVGVKKPNPRIFEFALEKASVSPENTVMIGDNLEADILGAKNMGMNTLHFNSNNEEIHDHSIIINDLLEIKQYL</sequence>
<dbReference type="NCBIfam" id="TIGR01509">
    <property type="entry name" value="HAD-SF-IA-v3"/>
    <property type="match status" value="1"/>
</dbReference>
<dbReference type="Gene3D" id="3.40.50.1000">
    <property type="entry name" value="HAD superfamily/HAD-like"/>
    <property type="match status" value="1"/>
</dbReference>
<dbReference type="SFLD" id="SFLDG01129">
    <property type="entry name" value="C1.5:_HAD__Beta-PGM__Phosphata"/>
    <property type="match status" value="1"/>
</dbReference>
<protein>
    <submittedName>
        <fullName evidence="1">Noncanonical pyrimidine nucleotidase, YjjG family</fullName>
    </submittedName>
</protein>
<dbReference type="PANTHER" id="PTHR47478:SF1">
    <property type="entry name" value="PYRIMIDINE 5'-NUCLEOTIDASE YJJG"/>
    <property type="match status" value="1"/>
</dbReference>
<evidence type="ECO:0000313" key="2">
    <source>
        <dbReference type="Proteomes" id="UP000468581"/>
    </source>
</evidence>
<dbReference type="InterPro" id="IPR036412">
    <property type="entry name" value="HAD-like_sf"/>
</dbReference>
<dbReference type="InterPro" id="IPR023214">
    <property type="entry name" value="HAD_sf"/>
</dbReference>
<reference evidence="1 2" key="1">
    <citation type="submission" date="2020-01" db="EMBL/GenBank/DDBJ databases">
        <title>Leptobacterium flavescens.</title>
        <authorList>
            <person name="Wang G."/>
        </authorList>
    </citation>
    <scope>NUCLEOTIDE SEQUENCE [LARGE SCALE GENOMIC DNA]</scope>
    <source>
        <strain evidence="1 2">KCTC 22160</strain>
    </source>
</reference>
<keyword evidence="2" id="KW-1185">Reference proteome</keyword>
<name>A0A6P0UQB4_9FLAO</name>
<evidence type="ECO:0000313" key="1">
    <source>
        <dbReference type="EMBL" id="NER15147.1"/>
    </source>
</evidence>
<dbReference type="AlphaFoldDB" id="A0A6P0UQB4"/>
<comment type="caution">
    <text evidence="1">The sequence shown here is derived from an EMBL/GenBank/DDBJ whole genome shotgun (WGS) entry which is preliminary data.</text>
</comment>
<dbReference type="RefSeq" id="WP_163608445.1">
    <property type="nucleotide sequence ID" value="NZ_JAABOO010000004.1"/>
</dbReference>
<dbReference type="InterPro" id="IPR052550">
    <property type="entry name" value="Pyrimidine_5'-ntase_YjjG"/>
</dbReference>
<dbReference type="InterPro" id="IPR011951">
    <property type="entry name" value="HAD-SF_hydro_IA_YjjG/PynA"/>
</dbReference>
<dbReference type="PANTHER" id="PTHR47478">
    <property type="match status" value="1"/>
</dbReference>
<dbReference type="SFLD" id="SFLDG01135">
    <property type="entry name" value="C1.5.6:_HAD__Beta-PGM__Phospha"/>
    <property type="match status" value="1"/>
</dbReference>